<evidence type="ECO:0000256" key="3">
    <source>
        <dbReference type="ARBA" id="ARBA00022475"/>
    </source>
</evidence>
<dbReference type="Pfam" id="PF00528">
    <property type="entry name" value="BPD_transp_1"/>
    <property type="match status" value="1"/>
</dbReference>
<feature type="transmembrane region" description="Helical" evidence="7">
    <location>
        <begin position="184"/>
        <end position="206"/>
    </location>
</feature>
<evidence type="ECO:0000256" key="1">
    <source>
        <dbReference type="ARBA" id="ARBA00004651"/>
    </source>
</evidence>
<comment type="similarity">
    <text evidence="7">Belongs to the binding-protein-dependent transport system permease family.</text>
</comment>
<dbReference type="Gene3D" id="1.10.3720.10">
    <property type="entry name" value="MetI-like"/>
    <property type="match status" value="1"/>
</dbReference>
<dbReference type="InterPro" id="IPR035906">
    <property type="entry name" value="MetI-like_sf"/>
</dbReference>
<feature type="transmembrane region" description="Helical" evidence="7">
    <location>
        <begin position="243"/>
        <end position="264"/>
    </location>
</feature>
<dbReference type="EMBL" id="FQZO01000003">
    <property type="protein sequence ID" value="SHJ19120.1"/>
    <property type="molecule type" value="Genomic_DNA"/>
</dbReference>
<gene>
    <name evidence="9" type="ORF">SAMN05444401_2442</name>
</gene>
<feature type="transmembrane region" description="Helical" evidence="7">
    <location>
        <begin position="141"/>
        <end position="163"/>
    </location>
</feature>
<dbReference type="PROSITE" id="PS50928">
    <property type="entry name" value="ABC_TM1"/>
    <property type="match status" value="1"/>
</dbReference>
<proteinExistence type="inferred from homology"/>
<feature type="domain" description="ABC transmembrane type-1" evidence="8">
    <location>
        <begin position="72"/>
        <end position="264"/>
    </location>
</feature>
<protein>
    <submittedName>
        <fullName evidence="9">Carbohydrate ABC transporter membrane protein 2, CUT1 family</fullName>
    </submittedName>
</protein>
<keyword evidence="6 7" id="KW-0472">Membrane</keyword>
<sequence>MKISFSKKVVTYIALIVLMFFILIPNLWMLSCSLKPDSEIFNLIPSWIPKEFTLEHYKWALGASGPSIGKLMFNSFFTSAVTAIMTIVFAATGGYALGRFDFSGKNAISFALLLSQMFQGPLIMIPWYKMASKLGILDTKLVLILVYGTATIPIGVWLMMGFFKALPKELEEAAEVDGCSKWQTFTQIIFPLVKPGLVSVCMYSFILSWNDYQYALILSTSTKSKTIQLGIAELTDALGKQNWGGILATGIITTVPVIILFAIIQKQLIEGLTAGAVKG</sequence>
<evidence type="ECO:0000313" key="9">
    <source>
        <dbReference type="EMBL" id="SHJ19120.1"/>
    </source>
</evidence>
<dbReference type="GO" id="GO:0055085">
    <property type="term" value="P:transmembrane transport"/>
    <property type="evidence" value="ECO:0007669"/>
    <property type="project" value="InterPro"/>
</dbReference>
<keyword evidence="4 7" id="KW-0812">Transmembrane</keyword>
<reference evidence="9 10" key="1">
    <citation type="submission" date="2016-11" db="EMBL/GenBank/DDBJ databases">
        <authorList>
            <person name="Jaros S."/>
            <person name="Januszkiewicz K."/>
            <person name="Wedrychowicz H."/>
        </authorList>
    </citation>
    <scope>NUCLEOTIDE SEQUENCE [LARGE SCALE GENOMIC DNA]</scope>
    <source>
        <strain evidence="9 10">DSM 21864</strain>
    </source>
</reference>
<dbReference type="PANTHER" id="PTHR32243:SF18">
    <property type="entry name" value="INNER MEMBRANE ABC TRANSPORTER PERMEASE PROTEIN YCJP"/>
    <property type="match status" value="1"/>
</dbReference>
<dbReference type="Proteomes" id="UP000184080">
    <property type="component" value="Unassembled WGS sequence"/>
</dbReference>
<name>A0A1M6HA59_9CLOT</name>
<dbReference type="PROSITE" id="PS51257">
    <property type="entry name" value="PROKAR_LIPOPROTEIN"/>
    <property type="match status" value="1"/>
</dbReference>
<evidence type="ECO:0000256" key="4">
    <source>
        <dbReference type="ARBA" id="ARBA00022692"/>
    </source>
</evidence>
<feature type="transmembrane region" description="Helical" evidence="7">
    <location>
        <begin position="76"/>
        <end position="98"/>
    </location>
</feature>
<evidence type="ECO:0000259" key="8">
    <source>
        <dbReference type="PROSITE" id="PS50928"/>
    </source>
</evidence>
<dbReference type="STRING" id="1121298.SAMN05444401_2442"/>
<comment type="subcellular location">
    <subcellularLocation>
        <location evidence="1 7">Cell membrane</location>
        <topology evidence="1 7">Multi-pass membrane protein</topology>
    </subcellularLocation>
</comment>
<dbReference type="InterPro" id="IPR000515">
    <property type="entry name" value="MetI-like"/>
</dbReference>
<organism evidence="9 10">
    <name type="scientific">Clostridium amylolyticum</name>
    <dbReference type="NCBI Taxonomy" id="1121298"/>
    <lineage>
        <taxon>Bacteria</taxon>
        <taxon>Bacillati</taxon>
        <taxon>Bacillota</taxon>
        <taxon>Clostridia</taxon>
        <taxon>Eubacteriales</taxon>
        <taxon>Clostridiaceae</taxon>
        <taxon>Clostridium</taxon>
    </lineage>
</organism>
<dbReference type="SUPFAM" id="SSF161098">
    <property type="entry name" value="MetI-like"/>
    <property type="match status" value="1"/>
</dbReference>
<dbReference type="RefSeq" id="WP_073006862.1">
    <property type="nucleotide sequence ID" value="NZ_FQZO01000003.1"/>
</dbReference>
<keyword evidence="10" id="KW-1185">Reference proteome</keyword>
<dbReference type="GO" id="GO:0005886">
    <property type="term" value="C:plasma membrane"/>
    <property type="evidence" value="ECO:0007669"/>
    <property type="project" value="UniProtKB-SubCell"/>
</dbReference>
<dbReference type="InterPro" id="IPR050901">
    <property type="entry name" value="BP-dep_ABC_trans_perm"/>
</dbReference>
<evidence type="ECO:0000256" key="6">
    <source>
        <dbReference type="ARBA" id="ARBA00023136"/>
    </source>
</evidence>
<dbReference type="CDD" id="cd06261">
    <property type="entry name" value="TM_PBP2"/>
    <property type="match status" value="1"/>
</dbReference>
<feature type="transmembrane region" description="Helical" evidence="7">
    <location>
        <begin position="9"/>
        <end position="28"/>
    </location>
</feature>
<evidence type="ECO:0000256" key="7">
    <source>
        <dbReference type="RuleBase" id="RU363032"/>
    </source>
</evidence>
<dbReference type="OrthoDB" id="9794684at2"/>
<evidence type="ECO:0000256" key="2">
    <source>
        <dbReference type="ARBA" id="ARBA00022448"/>
    </source>
</evidence>
<keyword evidence="3" id="KW-1003">Cell membrane</keyword>
<keyword evidence="5 7" id="KW-1133">Transmembrane helix</keyword>
<accession>A0A1M6HA59</accession>
<keyword evidence="2 7" id="KW-0813">Transport</keyword>
<evidence type="ECO:0000256" key="5">
    <source>
        <dbReference type="ARBA" id="ARBA00022989"/>
    </source>
</evidence>
<dbReference type="PANTHER" id="PTHR32243">
    <property type="entry name" value="MALTOSE TRANSPORT SYSTEM PERMEASE-RELATED"/>
    <property type="match status" value="1"/>
</dbReference>
<dbReference type="AlphaFoldDB" id="A0A1M6HA59"/>
<evidence type="ECO:0000313" key="10">
    <source>
        <dbReference type="Proteomes" id="UP000184080"/>
    </source>
</evidence>